<dbReference type="GO" id="GO:0003723">
    <property type="term" value="F:RNA binding"/>
    <property type="evidence" value="ECO:0007669"/>
    <property type="project" value="InterPro"/>
</dbReference>
<dbReference type="RefSeq" id="WP_262395040.1">
    <property type="nucleotide sequence ID" value="NZ_JACRTD010000004.1"/>
</dbReference>
<evidence type="ECO:0000313" key="2">
    <source>
        <dbReference type="EMBL" id="MBC8585256.1"/>
    </source>
</evidence>
<protein>
    <recommendedName>
        <fullName evidence="1">B3/B4 tRNA-binding domain-containing protein</fullName>
    </recommendedName>
</protein>
<dbReference type="AlphaFoldDB" id="A0A926IHG4"/>
<evidence type="ECO:0000259" key="1">
    <source>
        <dbReference type="SMART" id="SM00873"/>
    </source>
</evidence>
<evidence type="ECO:0000313" key="3">
    <source>
        <dbReference type="Proteomes" id="UP000623678"/>
    </source>
</evidence>
<name>A0A926IHG4_9FIRM</name>
<feature type="domain" description="B3/B4 tRNA-binding" evidence="1">
    <location>
        <begin position="63"/>
        <end position="210"/>
    </location>
</feature>
<comment type="caution">
    <text evidence="2">The sequence shown here is derived from an EMBL/GenBank/DDBJ whole genome shotgun (WGS) entry which is preliminary data.</text>
</comment>
<dbReference type="SUPFAM" id="SSF56037">
    <property type="entry name" value="PheT/TilS domain"/>
    <property type="match status" value="1"/>
</dbReference>
<dbReference type="PANTHER" id="PTHR39209">
    <property type="match status" value="1"/>
</dbReference>
<dbReference type="Proteomes" id="UP000623678">
    <property type="component" value="Unassembled WGS sequence"/>
</dbReference>
<sequence>MIDVHISQQLREKIPAAVLGCIQCCVSVEKSPAELLGEIDVFVQRAQEKLKLEDIITQTHIADTRIGYKALGKDPHRYRNSCEAMMRRVLQGKGLYHINNVVEVNNLVSLTSGFSLGTYDVQKLSPPIFWAPAPQGSHYQGIGKDQINTEFLPALFDEEGAFGNPTSDSVKAMITPETREILLCVYSFSGEDGLASAIRQAKELLERYCNARNIQERIIK</sequence>
<dbReference type="InterPro" id="IPR005146">
    <property type="entry name" value="B3/B4_tRNA-bd"/>
</dbReference>
<dbReference type="InterPro" id="IPR020825">
    <property type="entry name" value="Phe-tRNA_synthase-like_B3/B4"/>
</dbReference>
<dbReference type="Gene3D" id="3.50.40.10">
    <property type="entry name" value="Phenylalanyl-trna Synthetase, Chain B, domain 3"/>
    <property type="match status" value="1"/>
</dbReference>
<reference evidence="2" key="1">
    <citation type="submission" date="2020-08" db="EMBL/GenBank/DDBJ databases">
        <title>Genome public.</title>
        <authorList>
            <person name="Liu C."/>
            <person name="Sun Q."/>
        </authorList>
    </citation>
    <scope>NUCLEOTIDE SEQUENCE</scope>
    <source>
        <strain evidence="2">NSJ-64</strain>
    </source>
</reference>
<dbReference type="Pfam" id="PF03483">
    <property type="entry name" value="B3_4"/>
    <property type="match status" value="1"/>
</dbReference>
<dbReference type="PANTHER" id="PTHR39209:SF2">
    <property type="entry name" value="CYTOPLASMIC PROTEIN"/>
    <property type="match status" value="1"/>
</dbReference>
<keyword evidence="3" id="KW-1185">Reference proteome</keyword>
<dbReference type="GO" id="GO:0004826">
    <property type="term" value="F:phenylalanine-tRNA ligase activity"/>
    <property type="evidence" value="ECO:0007669"/>
    <property type="project" value="InterPro"/>
</dbReference>
<dbReference type="EMBL" id="JACRTD010000004">
    <property type="protein sequence ID" value="MBC8585256.1"/>
    <property type="molecule type" value="Genomic_DNA"/>
</dbReference>
<gene>
    <name evidence="2" type="ORF">H8705_06630</name>
</gene>
<dbReference type="SMART" id="SM00873">
    <property type="entry name" value="B3_4"/>
    <property type="match status" value="1"/>
</dbReference>
<organism evidence="2 3">
    <name type="scientific">Youxingia wuxianensis</name>
    <dbReference type="NCBI Taxonomy" id="2763678"/>
    <lineage>
        <taxon>Bacteria</taxon>
        <taxon>Bacillati</taxon>
        <taxon>Bacillota</taxon>
        <taxon>Clostridia</taxon>
        <taxon>Eubacteriales</taxon>
        <taxon>Oscillospiraceae</taxon>
        <taxon>Youxingia</taxon>
    </lineage>
</organism>
<accession>A0A926IHG4</accession>
<proteinExistence type="predicted"/>